<dbReference type="EMBL" id="LC460468">
    <property type="protein sequence ID" value="BBI37381.1"/>
    <property type="molecule type" value="Genomic_DNA"/>
</dbReference>
<geneLocation type="mitochondrion" evidence="3"/>
<keyword evidence="3" id="KW-0496">Mitochondrion</keyword>
<feature type="region of interest" description="Disordered" evidence="1">
    <location>
        <begin position="1"/>
        <end position="41"/>
    </location>
</feature>
<evidence type="ECO:0000256" key="1">
    <source>
        <dbReference type="SAM" id="MobiDB-lite"/>
    </source>
</evidence>
<feature type="transmembrane region" description="Helical" evidence="2">
    <location>
        <begin position="61"/>
        <end position="82"/>
    </location>
</feature>
<name>A0A7I6N5Z9_9METZ</name>
<protein>
    <submittedName>
        <fullName evidence="3">Uncharacterized protein</fullName>
    </submittedName>
</protein>
<proteinExistence type="predicted"/>
<evidence type="ECO:0000313" key="3">
    <source>
        <dbReference type="EMBL" id="BBI37381.1"/>
    </source>
</evidence>
<dbReference type="AlphaFoldDB" id="A0A7I6N5Z9"/>
<evidence type="ECO:0000256" key="2">
    <source>
        <dbReference type="SAM" id="Phobius"/>
    </source>
</evidence>
<reference evidence="3" key="1">
    <citation type="journal article" date="2020" name="Genome Biol.">
        <title>Mitochondrial genome evolution of placozoans: gene rearrangements and repeat expansions.</title>
        <authorList>
            <person name="Miyazawa H."/>
            <person name="Osigus H.J."/>
            <person name="Rolfes S."/>
            <person name="Kamm K."/>
            <person name="Schierwater B."/>
            <person name="Nakano H."/>
        </authorList>
    </citation>
    <scope>NUCLEOTIDE SEQUENCE</scope>
    <source>
        <strain evidence="3">SMD_13</strain>
    </source>
</reference>
<keyword evidence="2" id="KW-1133">Transmembrane helix</keyword>
<feature type="compositionally biased region" description="Polar residues" evidence="1">
    <location>
        <begin position="1"/>
        <end position="10"/>
    </location>
</feature>
<sequence length="113" mass="12350">MHDPAMNTNEIEGAFGARTNTRTRTNTTTSANTRTRNPAWVPNRHPASKLYWYPRLHARPLFICLSGAFGALLIPALLGWLVPSAPVGFRAQKGARDGALRAPAPRSFAANRV</sequence>
<accession>A0A7I6N5Z9</accession>
<keyword evidence="2" id="KW-0812">Transmembrane</keyword>
<feature type="compositionally biased region" description="Low complexity" evidence="1">
    <location>
        <begin position="18"/>
        <end position="37"/>
    </location>
</feature>
<organism evidence="3">
    <name type="scientific">Placozoa sp. H2</name>
    <dbReference type="NCBI Taxonomy" id="573895"/>
    <lineage>
        <taxon>Eukaryota</taxon>
        <taxon>Metazoa</taxon>
        <taxon>Placozoa</taxon>
    </lineage>
</organism>
<keyword evidence="2" id="KW-0472">Membrane</keyword>